<proteinExistence type="predicted"/>
<reference evidence="2 3" key="1">
    <citation type="journal article" date="2018" name="Sci. Rep.">
        <title>Genomic signatures of local adaptation to the degree of environmental predictability in rotifers.</title>
        <authorList>
            <person name="Franch-Gras L."/>
            <person name="Hahn C."/>
            <person name="Garcia-Roger E.M."/>
            <person name="Carmona M.J."/>
            <person name="Serra M."/>
            <person name="Gomez A."/>
        </authorList>
    </citation>
    <scope>NUCLEOTIDE SEQUENCE [LARGE SCALE GENOMIC DNA]</scope>
    <source>
        <strain evidence="2">HYR1</strain>
    </source>
</reference>
<sequence length="69" mass="8099">MIGTKKSVSTLTIFFKLLIIGEQQGILQFFAEEFFFEFNLYLNFTIPYNYGNFSFNILLIAKKLKQSKT</sequence>
<name>A0A3M7PNE3_BRAPC</name>
<organism evidence="2 3">
    <name type="scientific">Brachionus plicatilis</name>
    <name type="common">Marine rotifer</name>
    <name type="synonym">Brachionus muelleri</name>
    <dbReference type="NCBI Taxonomy" id="10195"/>
    <lineage>
        <taxon>Eukaryota</taxon>
        <taxon>Metazoa</taxon>
        <taxon>Spiralia</taxon>
        <taxon>Gnathifera</taxon>
        <taxon>Rotifera</taxon>
        <taxon>Eurotatoria</taxon>
        <taxon>Monogononta</taxon>
        <taxon>Pseudotrocha</taxon>
        <taxon>Ploima</taxon>
        <taxon>Brachionidae</taxon>
        <taxon>Brachionus</taxon>
    </lineage>
</organism>
<dbReference type="EMBL" id="REGN01009841">
    <property type="protein sequence ID" value="RNA00285.1"/>
    <property type="molecule type" value="Genomic_DNA"/>
</dbReference>
<keyword evidence="1" id="KW-0812">Transmembrane</keyword>
<gene>
    <name evidence="2" type="ORF">BpHYR1_039945</name>
</gene>
<feature type="transmembrane region" description="Helical" evidence="1">
    <location>
        <begin position="41"/>
        <end position="61"/>
    </location>
</feature>
<evidence type="ECO:0000256" key="1">
    <source>
        <dbReference type="SAM" id="Phobius"/>
    </source>
</evidence>
<protein>
    <submittedName>
        <fullName evidence="2">Uncharacterized protein</fullName>
    </submittedName>
</protein>
<comment type="caution">
    <text evidence="2">The sequence shown here is derived from an EMBL/GenBank/DDBJ whole genome shotgun (WGS) entry which is preliminary data.</text>
</comment>
<evidence type="ECO:0000313" key="2">
    <source>
        <dbReference type="EMBL" id="RNA00285.1"/>
    </source>
</evidence>
<keyword evidence="1" id="KW-0472">Membrane</keyword>
<keyword evidence="1" id="KW-1133">Transmembrane helix</keyword>
<accession>A0A3M7PNE3</accession>
<dbReference type="Proteomes" id="UP000276133">
    <property type="component" value="Unassembled WGS sequence"/>
</dbReference>
<keyword evidence="3" id="KW-1185">Reference proteome</keyword>
<evidence type="ECO:0000313" key="3">
    <source>
        <dbReference type="Proteomes" id="UP000276133"/>
    </source>
</evidence>
<dbReference type="AlphaFoldDB" id="A0A3M7PNE3"/>